<dbReference type="AlphaFoldDB" id="A0ABD2AUG1"/>
<proteinExistence type="predicted"/>
<feature type="non-terminal residue" evidence="1">
    <location>
        <position position="1"/>
    </location>
</feature>
<dbReference type="Proteomes" id="UP001607302">
    <property type="component" value="Unassembled WGS sequence"/>
</dbReference>
<comment type="caution">
    <text evidence="1">The sequence shown here is derived from an EMBL/GenBank/DDBJ whole genome shotgun (WGS) entry which is preliminary data.</text>
</comment>
<accession>A0ABD2AUG1</accession>
<evidence type="ECO:0000313" key="1">
    <source>
        <dbReference type="EMBL" id="KAL2724026.1"/>
    </source>
</evidence>
<name>A0ABD2AUG1_VESSQ</name>
<dbReference type="EMBL" id="JAUDFV010000139">
    <property type="protein sequence ID" value="KAL2724026.1"/>
    <property type="molecule type" value="Genomic_DNA"/>
</dbReference>
<reference evidence="1 2" key="1">
    <citation type="journal article" date="2024" name="Ann. Entomol. Soc. Am.">
        <title>Genomic analyses of the southern and eastern yellowjacket wasps (Hymenoptera: Vespidae) reveal evolutionary signatures of social life.</title>
        <authorList>
            <person name="Catto M.A."/>
            <person name="Caine P.B."/>
            <person name="Orr S.E."/>
            <person name="Hunt B.G."/>
            <person name="Goodisman M.A.D."/>
        </authorList>
    </citation>
    <scope>NUCLEOTIDE SEQUENCE [LARGE SCALE GENOMIC DNA]</scope>
    <source>
        <strain evidence="1">233</strain>
        <tissue evidence="1">Head and thorax</tissue>
    </source>
</reference>
<keyword evidence="2" id="KW-1185">Reference proteome</keyword>
<organism evidence="1 2">
    <name type="scientific">Vespula squamosa</name>
    <name type="common">Southern yellow jacket</name>
    <name type="synonym">Wasp</name>
    <dbReference type="NCBI Taxonomy" id="30214"/>
    <lineage>
        <taxon>Eukaryota</taxon>
        <taxon>Metazoa</taxon>
        <taxon>Ecdysozoa</taxon>
        <taxon>Arthropoda</taxon>
        <taxon>Hexapoda</taxon>
        <taxon>Insecta</taxon>
        <taxon>Pterygota</taxon>
        <taxon>Neoptera</taxon>
        <taxon>Endopterygota</taxon>
        <taxon>Hymenoptera</taxon>
        <taxon>Apocrita</taxon>
        <taxon>Aculeata</taxon>
        <taxon>Vespoidea</taxon>
        <taxon>Vespidae</taxon>
        <taxon>Vespinae</taxon>
        <taxon>Vespula</taxon>
    </lineage>
</organism>
<protein>
    <submittedName>
        <fullName evidence="1">Uncharacterized protein</fullName>
    </submittedName>
</protein>
<feature type="non-terminal residue" evidence="1">
    <location>
        <position position="152"/>
    </location>
</feature>
<sequence>KELEKSPRDGKGEKRMQPLRVQLQCVRCRRNANTLHLRIYEGRFGHWQFSQTLLRSMVNFEENALQLPSYLPATCYHKLLHTELVVTIRLQFECRTFRIVQFHVTPGHRVHVLATFWFVKWQENLWENEAVGTTKQEQDWTHPKLWLHSCVT</sequence>
<gene>
    <name evidence="1" type="ORF">V1478_008539</name>
</gene>
<evidence type="ECO:0000313" key="2">
    <source>
        <dbReference type="Proteomes" id="UP001607302"/>
    </source>
</evidence>